<dbReference type="EMBL" id="AUSW01000025">
    <property type="protein sequence ID" value="ERL55614.1"/>
    <property type="molecule type" value="Genomic_DNA"/>
</dbReference>
<proteinExistence type="predicted"/>
<dbReference type="Proteomes" id="UP000016761">
    <property type="component" value="Unassembled WGS sequence"/>
</dbReference>
<gene>
    <name evidence="1" type="ORF">M917_1351</name>
</gene>
<comment type="caution">
    <text evidence="1">The sequence shown here is derived from an EMBL/GenBank/DDBJ whole genome shotgun (WGS) entry which is preliminary data.</text>
</comment>
<dbReference type="AlphaFoldDB" id="U4TA92"/>
<keyword evidence="2" id="KW-1185">Reference proteome</keyword>
<accession>U4TA92</accession>
<reference evidence="1 2" key="1">
    <citation type="journal article" date="2013" name="Genome Announc.">
        <title>Draft Genome Sequence of Psychrobacter aquaticus Strain CMS 56T, Isolated from a Cyanobacterial Mat Sample Collected from Water Bodies in the McMurdo Dry Valley Region of Antarctica.</title>
        <authorList>
            <person name="Reddy G.S."/>
            <person name="Ara S."/>
            <person name="Singh A."/>
            <person name="Kumar Pinnaka A."/>
            <person name="Shivaji S."/>
        </authorList>
    </citation>
    <scope>NUCLEOTIDE SEQUENCE [LARGE SCALE GENOMIC DNA]</scope>
    <source>
        <strain evidence="1 2">CMS 56</strain>
    </source>
</reference>
<name>U4TA92_9GAMM</name>
<organism evidence="1 2">
    <name type="scientific">Psychrobacter aquaticus CMS 56</name>
    <dbReference type="NCBI Taxonomy" id="1354303"/>
    <lineage>
        <taxon>Bacteria</taxon>
        <taxon>Pseudomonadati</taxon>
        <taxon>Pseudomonadota</taxon>
        <taxon>Gammaproteobacteria</taxon>
        <taxon>Moraxellales</taxon>
        <taxon>Moraxellaceae</taxon>
        <taxon>Psychrobacter</taxon>
    </lineage>
</organism>
<protein>
    <submittedName>
        <fullName evidence="1">Uncharacterized protein</fullName>
    </submittedName>
</protein>
<sequence length="47" mass="5385">MSQHKSQSISIKKKALSPKILYLYLTNRCFQTLVTKTAGDMNHLLFS</sequence>
<evidence type="ECO:0000313" key="2">
    <source>
        <dbReference type="Proteomes" id="UP000016761"/>
    </source>
</evidence>
<evidence type="ECO:0000313" key="1">
    <source>
        <dbReference type="EMBL" id="ERL55614.1"/>
    </source>
</evidence>
<dbReference type="PATRIC" id="fig|1354303.4.peg.1334"/>